<dbReference type="EMBL" id="VSZQ01000301">
    <property type="protein sequence ID" value="TYR48564.1"/>
    <property type="molecule type" value="Genomic_DNA"/>
</dbReference>
<accession>A0A5D4I6U3</accession>
<keyword evidence="1" id="KW-0472">Membrane</keyword>
<reference evidence="2 3" key="1">
    <citation type="submission" date="2019-08" db="EMBL/GenBank/DDBJ databases">
        <title>Draft genome for granaticin producer strain Streptomyces parvus C05.</title>
        <authorList>
            <person name="Gonzalez-Pimentel J.L."/>
        </authorList>
    </citation>
    <scope>NUCLEOTIDE SEQUENCE [LARGE SCALE GENOMIC DNA]</scope>
    <source>
        <strain evidence="2 3">C05</strain>
    </source>
</reference>
<name>A0A5D4I6U3_9ACTN</name>
<dbReference type="AlphaFoldDB" id="A0A5D4I6U3"/>
<proteinExistence type="predicted"/>
<keyword evidence="3" id="KW-1185">Reference proteome</keyword>
<gene>
    <name evidence="2" type="ORF">FY004_34315</name>
</gene>
<feature type="transmembrane region" description="Helical" evidence="1">
    <location>
        <begin position="42"/>
        <end position="64"/>
    </location>
</feature>
<evidence type="ECO:0000313" key="3">
    <source>
        <dbReference type="Proteomes" id="UP000323242"/>
    </source>
</evidence>
<dbReference type="RefSeq" id="WP_148904898.1">
    <property type="nucleotide sequence ID" value="NZ_VSZQ01000301.1"/>
</dbReference>
<comment type="caution">
    <text evidence="2">The sequence shown here is derived from an EMBL/GenBank/DDBJ whole genome shotgun (WGS) entry which is preliminary data.</text>
</comment>
<keyword evidence="1" id="KW-1133">Transmembrane helix</keyword>
<keyword evidence="1" id="KW-0812">Transmembrane</keyword>
<protein>
    <submittedName>
        <fullName evidence="2">Uncharacterized protein</fullName>
    </submittedName>
</protein>
<evidence type="ECO:0000256" key="1">
    <source>
        <dbReference type="SAM" id="Phobius"/>
    </source>
</evidence>
<evidence type="ECO:0000313" key="2">
    <source>
        <dbReference type="EMBL" id="TYR48564.1"/>
    </source>
</evidence>
<sequence>MSAVVFLFLLAAAFLVVALVGPYRLYWRSRPRAAGQPSDAALALGRVAAFGVAGVFAFGGCSVLGDIDKGAWSDGEVRRAAEDVAFTLGDEPRLPGDAADGYASLIEAGVVEAGAGQGPSYAVSVERVGGGHDYEVSAGGAGSAVCLRVTETESSGGGVFVPGADGGSGDSIARYDLSATVDDGPC</sequence>
<dbReference type="Proteomes" id="UP000323242">
    <property type="component" value="Unassembled WGS sequence"/>
</dbReference>
<organism evidence="2 3">
    <name type="scientific">Streptomyces parvus</name>
    <dbReference type="NCBI Taxonomy" id="66428"/>
    <lineage>
        <taxon>Bacteria</taxon>
        <taxon>Bacillati</taxon>
        <taxon>Actinomycetota</taxon>
        <taxon>Actinomycetes</taxon>
        <taxon>Kitasatosporales</taxon>
        <taxon>Streptomycetaceae</taxon>
        <taxon>Streptomyces</taxon>
    </lineage>
</organism>